<accession>W3WNG6</accession>
<dbReference type="Pfam" id="PF00282">
    <property type="entry name" value="Pyridoxal_deC"/>
    <property type="match status" value="1"/>
</dbReference>
<dbReference type="RefSeq" id="XP_007839171.1">
    <property type="nucleotide sequence ID" value="XM_007840980.1"/>
</dbReference>
<evidence type="ECO:0000256" key="3">
    <source>
        <dbReference type="ARBA" id="ARBA00022793"/>
    </source>
</evidence>
<gene>
    <name evidence="9" type="ORF">PFICI_12399</name>
</gene>
<dbReference type="AlphaFoldDB" id="W3WNG6"/>
<dbReference type="Proteomes" id="UP000030651">
    <property type="component" value="Unassembled WGS sequence"/>
</dbReference>
<dbReference type="STRING" id="1229662.W3WNG6"/>
<dbReference type="GO" id="GO:0030170">
    <property type="term" value="F:pyridoxal phosphate binding"/>
    <property type="evidence" value="ECO:0007669"/>
    <property type="project" value="InterPro"/>
</dbReference>
<dbReference type="EMBL" id="KI912118">
    <property type="protein sequence ID" value="ETS75455.1"/>
    <property type="molecule type" value="Genomic_DNA"/>
</dbReference>
<evidence type="ECO:0000256" key="5">
    <source>
        <dbReference type="ARBA" id="ARBA00023239"/>
    </source>
</evidence>
<dbReference type="HOGENOM" id="CLU_011856_0_0_1"/>
<dbReference type="Gene3D" id="3.40.640.10">
    <property type="entry name" value="Type I PLP-dependent aspartate aminotransferase-like (Major domain)"/>
    <property type="match status" value="1"/>
</dbReference>
<keyword evidence="5 7" id="KW-0456">Lyase</keyword>
<protein>
    <recommendedName>
        <fullName evidence="11">L-aspartate decarboxylase dtxS4</fullName>
    </recommendedName>
</protein>
<dbReference type="Gene3D" id="3.90.1150.170">
    <property type="match status" value="1"/>
</dbReference>
<dbReference type="OrthoDB" id="392571at2759"/>
<evidence type="ECO:0000313" key="9">
    <source>
        <dbReference type="EMBL" id="ETS75455.1"/>
    </source>
</evidence>
<dbReference type="SUPFAM" id="SSF53383">
    <property type="entry name" value="PLP-dependent transferases"/>
    <property type="match status" value="1"/>
</dbReference>
<keyword evidence="10" id="KW-1185">Reference proteome</keyword>
<evidence type="ECO:0000256" key="6">
    <source>
        <dbReference type="PIRSR" id="PIRSR602129-50"/>
    </source>
</evidence>
<feature type="region of interest" description="Disordered" evidence="8">
    <location>
        <begin position="1"/>
        <end position="21"/>
    </location>
</feature>
<organism evidence="9 10">
    <name type="scientific">Pestalotiopsis fici (strain W106-1 / CGMCC3.15140)</name>
    <dbReference type="NCBI Taxonomy" id="1229662"/>
    <lineage>
        <taxon>Eukaryota</taxon>
        <taxon>Fungi</taxon>
        <taxon>Dikarya</taxon>
        <taxon>Ascomycota</taxon>
        <taxon>Pezizomycotina</taxon>
        <taxon>Sordariomycetes</taxon>
        <taxon>Xylariomycetidae</taxon>
        <taxon>Amphisphaeriales</taxon>
        <taxon>Sporocadaceae</taxon>
        <taxon>Pestalotiopsis</taxon>
    </lineage>
</organism>
<dbReference type="GO" id="GO:0016831">
    <property type="term" value="F:carboxy-lyase activity"/>
    <property type="evidence" value="ECO:0007669"/>
    <property type="project" value="UniProtKB-KW"/>
</dbReference>
<dbReference type="InterPro" id="IPR015424">
    <property type="entry name" value="PyrdxlP-dep_Trfase"/>
</dbReference>
<dbReference type="InterPro" id="IPR015421">
    <property type="entry name" value="PyrdxlP-dep_Trfase_major"/>
</dbReference>
<dbReference type="GO" id="GO:0019752">
    <property type="term" value="P:carboxylic acid metabolic process"/>
    <property type="evidence" value="ECO:0007669"/>
    <property type="project" value="InterPro"/>
</dbReference>
<name>W3WNG6_PESFW</name>
<evidence type="ECO:0008006" key="11">
    <source>
        <dbReference type="Google" id="ProtNLM"/>
    </source>
</evidence>
<proteinExistence type="inferred from homology"/>
<sequence>MPQTDTSLHGINGQINGLNGTTKHDAAGTTLNRASELEDANAVKGLLISYIRAADEAAPVRAQGGDASAQASVLVEPHAPKALVEKMAFSLPQQSGKGKDGLLETIKDVLKYSVNTWDQGFLDKLYSSTNPVGVISELVLSILNTNVHVYTVAPALTVIERETARSFARLFGFTGPRAGGVTCQGGSSSNLTSLIIARNALYPDTKTNGNGSHNFVLFTSKHGHYSVEKAATTLGLGSAAVIPIPVDDAGCMVPSSLREAIVKSKSEGKTPLYVNSTAGTTVLGSYDPFRAIAAICKEFNLWLHVDGSWGGNAIFSSTQRHKLDGAELANSLTVNPHKMLNVPVTCSFLLTNDVGVFKKANTLAAGYLFHGGGGGDDDADNEEQHWDLADLTLQCGRRGDALKLALAWVYYGAAGFEEQVDHAFAMASYLANLVNEHPDFVLMSSNPPPCLQVCFYYAPGGKLADENSENTRRTSELVKKLVPRGFMVDYAPGPHGSFFRVVVNCQTLKGTVEGLLKALEEVGKQVVA</sequence>
<dbReference type="PANTHER" id="PTHR45677">
    <property type="entry name" value="GLUTAMATE DECARBOXYLASE-RELATED"/>
    <property type="match status" value="1"/>
</dbReference>
<evidence type="ECO:0000256" key="8">
    <source>
        <dbReference type="SAM" id="MobiDB-lite"/>
    </source>
</evidence>
<dbReference type="OMA" id="RHATYHA"/>
<keyword evidence="3" id="KW-0210">Decarboxylase</keyword>
<evidence type="ECO:0000256" key="1">
    <source>
        <dbReference type="ARBA" id="ARBA00001933"/>
    </source>
</evidence>
<dbReference type="InterPro" id="IPR002129">
    <property type="entry name" value="PyrdxlP-dep_de-COase"/>
</dbReference>
<reference evidence="10" key="1">
    <citation type="journal article" date="2015" name="BMC Genomics">
        <title>Genomic and transcriptomic analysis of the endophytic fungus Pestalotiopsis fici reveals its lifestyle and high potential for synthesis of natural products.</title>
        <authorList>
            <person name="Wang X."/>
            <person name="Zhang X."/>
            <person name="Liu L."/>
            <person name="Xiang M."/>
            <person name="Wang W."/>
            <person name="Sun X."/>
            <person name="Che Y."/>
            <person name="Guo L."/>
            <person name="Liu G."/>
            <person name="Guo L."/>
            <person name="Wang C."/>
            <person name="Yin W.B."/>
            <person name="Stadler M."/>
            <person name="Zhang X."/>
            <person name="Liu X."/>
        </authorList>
    </citation>
    <scope>NUCLEOTIDE SEQUENCE [LARGE SCALE GENOMIC DNA]</scope>
    <source>
        <strain evidence="10">W106-1 / CGMCC3.15140</strain>
    </source>
</reference>
<evidence type="ECO:0000313" key="10">
    <source>
        <dbReference type="Proteomes" id="UP000030651"/>
    </source>
</evidence>
<dbReference type="InParanoid" id="W3WNG6"/>
<comment type="cofactor">
    <cofactor evidence="1 6 7">
        <name>pyridoxal 5'-phosphate</name>
        <dbReference type="ChEBI" id="CHEBI:597326"/>
    </cofactor>
</comment>
<feature type="modified residue" description="N6-(pyridoxal phosphate)lysine" evidence="6">
    <location>
        <position position="338"/>
    </location>
</feature>
<dbReference type="eggNOG" id="KOG0629">
    <property type="taxonomic scope" value="Eukaryota"/>
</dbReference>
<comment type="similarity">
    <text evidence="2 7">Belongs to the group II decarboxylase family.</text>
</comment>
<dbReference type="PANTHER" id="PTHR45677:SF8">
    <property type="entry name" value="CYSTEINE SULFINIC ACID DECARBOXYLASE"/>
    <property type="match status" value="1"/>
</dbReference>
<dbReference type="GeneID" id="19277412"/>
<evidence type="ECO:0000256" key="2">
    <source>
        <dbReference type="ARBA" id="ARBA00009533"/>
    </source>
</evidence>
<keyword evidence="4 6" id="KW-0663">Pyridoxal phosphate</keyword>
<dbReference type="GO" id="GO:0005737">
    <property type="term" value="C:cytoplasm"/>
    <property type="evidence" value="ECO:0007669"/>
    <property type="project" value="TreeGrafter"/>
</dbReference>
<evidence type="ECO:0000256" key="7">
    <source>
        <dbReference type="RuleBase" id="RU000382"/>
    </source>
</evidence>
<evidence type="ECO:0000256" key="4">
    <source>
        <dbReference type="ARBA" id="ARBA00022898"/>
    </source>
</evidence>
<dbReference type="KEGG" id="pfy:PFICI_12399"/>